<evidence type="ECO:0000256" key="3">
    <source>
        <dbReference type="ARBA" id="ARBA00022490"/>
    </source>
</evidence>
<sequence>MAKLTKNHEPKTNDRSITSRREDFSQWYLDIIEAAQLAEHSPVKGSMVIKPYGYAIWENIQQTLDRMFKDTGVENAYFPLFIPESFLKREAEHVAGFAPEVAVVTHAGGKKLDEPLIVRPTSETIIYDVFSRWIQSYRDLPLLINQWCNVVRWEMRPRLFLRTTEFLWQEGHTVHATQAEAEGRVKQMIEVYRDFVEDYLAMPVIVGFKSESEKFAGAVYTLCIESMMQDAKALQAGTSHMLGQNFAKAFNVKFLNKEGQEEFGWQTSWGVSTRLIGGLIMAHSDDKGLVVPPKIAPIQAVIIPIWASEQEKISVFNAASNLVADLEAANVKVKLDDREGRPGPKFFAWEKKGVPIRVEIGPKDVAQNSVVMVRRDTRDKQTVKMAGLGARVAGELEAIQKNLYQRAFDFRTKNTREIDDWDEFKIILKDKGGFIMAHWCSSAECEAKVKTETKATIRCLPFGQPAKGWSASGGKKGQCVVCGKKSSSRVLFAKAY</sequence>
<dbReference type="PRINTS" id="PR01046">
    <property type="entry name" value="TRNASYNTHPRO"/>
</dbReference>
<dbReference type="HAMAP" id="MF_01571">
    <property type="entry name" value="Pro_tRNA_synth_type3"/>
    <property type="match status" value="1"/>
</dbReference>
<dbReference type="InterPro" id="IPR016061">
    <property type="entry name" value="Pro-tRNA_ligase_II_C"/>
</dbReference>
<comment type="function">
    <text evidence="11">Catalyzes the attachment of proline to tRNA(Pro) in a two-step reaction: proline is first activated by ATP to form Pro-AMP and then transferred to the acceptor end of tRNA(Pro).</text>
</comment>
<evidence type="ECO:0000256" key="6">
    <source>
        <dbReference type="ARBA" id="ARBA00022840"/>
    </source>
</evidence>
<comment type="catalytic activity">
    <reaction evidence="9 11">
        <text>tRNA(Pro) + L-proline + ATP = L-prolyl-tRNA(Pro) + AMP + diphosphate</text>
        <dbReference type="Rhea" id="RHEA:14305"/>
        <dbReference type="Rhea" id="RHEA-COMP:9700"/>
        <dbReference type="Rhea" id="RHEA-COMP:9702"/>
        <dbReference type="ChEBI" id="CHEBI:30616"/>
        <dbReference type="ChEBI" id="CHEBI:33019"/>
        <dbReference type="ChEBI" id="CHEBI:60039"/>
        <dbReference type="ChEBI" id="CHEBI:78442"/>
        <dbReference type="ChEBI" id="CHEBI:78532"/>
        <dbReference type="ChEBI" id="CHEBI:456215"/>
        <dbReference type="EC" id="6.1.1.15"/>
    </reaction>
</comment>
<keyword evidence="6 11" id="KW-0067">ATP-binding</keyword>
<dbReference type="NCBIfam" id="TIGR00408">
    <property type="entry name" value="proS_fam_I"/>
    <property type="match status" value="1"/>
</dbReference>
<evidence type="ECO:0000256" key="4">
    <source>
        <dbReference type="ARBA" id="ARBA00022598"/>
    </source>
</evidence>
<dbReference type="GO" id="GO:0006433">
    <property type="term" value="P:prolyl-tRNA aminoacylation"/>
    <property type="evidence" value="ECO:0007669"/>
    <property type="project" value="UniProtKB-UniRule"/>
</dbReference>
<dbReference type="EC" id="6.1.1.15" evidence="11"/>
<dbReference type="GO" id="GO:0005524">
    <property type="term" value="F:ATP binding"/>
    <property type="evidence" value="ECO:0007669"/>
    <property type="project" value="UniProtKB-UniRule"/>
</dbReference>
<evidence type="ECO:0000256" key="2">
    <source>
        <dbReference type="ARBA" id="ARBA00011738"/>
    </source>
</evidence>
<dbReference type="FunFam" id="3.30.930.10:FF:000023">
    <property type="entry name" value="Proline--tRNA ligase"/>
    <property type="match status" value="1"/>
</dbReference>
<dbReference type="STRING" id="1798553.A3H70_02095"/>
<dbReference type="InterPro" id="IPR004154">
    <property type="entry name" value="Anticodon-bd"/>
</dbReference>
<dbReference type="SMART" id="SM00946">
    <property type="entry name" value="ProRS-C_1"/>
    <property type="match status" value="1"/>
</dbReference>
<evidence type="ECO:0000256" key="5">
    <source>
        <dbReference type="ARBA" id="ARBA00022741"/>
    </source>
</evidence>
<gene>
    <name evidence="11" type="primary">proS</name>
    <name evidence="13" type="ORF">A3H70_02095</name>
</gene>
<dbReference type="InterPro" id="IPR017449">
    <property type="entry name" value="Pro-tRNA_synth_II"/>
</dbReference>
<dbReference type="PANTHER" id="PTHR43382:SF2">
    <property type="entry name" value="BIFUNCTIONAL GLUTAMATE_PROLINE--TRNA LIGASE"/>
    <property type="match status" value="1"/>
</dbReference>
<dbReference type="InterPro" id="IPR002314">
    <property type="entry name" value="aa-tRNA-synt_IIb"/>
</dbReference>
<protein>
    <recommendedName>
        <fullName evidence="11">Proline--tRNA ligase</fullName>
        <ecNumber evidence="11">6.1.1.15</ecNumber>
    </recommendedName>
    <alternativeName>
        <fullName evidence="11">Prolyl-tRNA synthetase</fullName>
        <shortName evidence="11">ProRS</shortName>
    </alternativeName>
</protein>
<dbReference type="SUPFAM" id="SSF64586">
    <property type="entry name" value="C-terminal domain of ProRS"/>
    <property type="match status" value="1"/>
</dbReference>
<dbReference type="Gene3D" id="3.30.930.10">
    <property type="entry name" value="Bira Bifunctional Protein, Domain 2"/>
    <property type="match status" value="1"/>
</dbReference>
<evidence type="ECO:0000256" key="1">
    <source>
        <dbReference type="ARBA" id="ARBA00004496"/>
    </source>
</evidence>
<evidence type="ECO:0000256" key="8">
    <source>
        <dbReference type="ARBA" id="ARBA00023146"/>
    </source>
</evidence>
<dbReference type="Proteomes" id="UP000178109">
    <property type="component" value="Unassembled WGS sequence"/>
</dbReference>
<dbReference type="InterPro" id="IPR036621">
    <property type="entry name" value="Anticodon-bd_dom_sf"/>
</dbReference>
<evidence type="ECO:0000313" key="14">
    <source>
        <dbReference type="Proteomes" id="UP000178109"/>
    </source>
</evidence>
<evidence type="ECO:0000256" key="7">
    <source>
        <dbReference type="ARBA" id="ARBA00022917"/>
    </source>
</evidence>
<dbReference type="EMBL" id="MHKO01000039">
    <property type="protein sequence ID" value="OGY91727.1"/>
    <property type="molecule type" value="Genomic_DNA"/>
</dbReference>
<accession>A0A1G2BU01</accession>
<dbReference type="Gene3D" id="3.40.50.800">
    <property type="entry name" value="Anticodon-binding domain"/>
    <property type="match status" value="1"/>
</dbReference>
<comment type="domain">
    <text evidence="11">Consists of three domains: the N-terminal catalytic domain, the anticodon-binding domain and the C-terminal extension.</text>
</comment>
<dbReference type="InterPro" id="IPR004499">
    <property type="entry name" value="Pro-tRNA-ligase_IIa_arc-type"/>
</dbReference>
<dbReference type="Gene3D" id="3.30.110.30">
    <property type="entry name" value="C-terminal domain of ProRS"/>
    <property type="match status" value="1"/>
</dbReference>
<reference evidence="13 14" key="1">
    <citation type="journal article" date="2016" name="Nat. Commun.">
        <title>Thousands of microbial genomes shed light on interconnected biogeochemical processes in an aquifer system.</title>
        <authorList>
            <person name="Anantharaman K."/>
            <person name="Brown C.T."/>
            <person name="Hug L.A."/>
            <person name="Sharon I."/>
            <person name="Castelle C.J."/>
            <person name="Probst A.J."/>
            <person name="Thomas B.C."/>
            <person name="Singh A."/>
            <person name="Wilkins M.J."/>
            <person name="Karaoz U."/>
            <person name="Brodie E.L."/>
            <person name="Williams K.H."/>
            <person name="Hubbard S.S."/>
            <person name="Banfield J.F."/>
        </authorList>
    </citation>
    <scope>NUCLEOTIDE SEQUENCE [LARGE SCALE GENOMIC DNA]</scope>
</reference>
<dbReference type="CDD" id="cd00778">
    <property type="entry name" value="ProRS_core_arch_euk"/>
    <property type="match status" value="1"/>
</dbReference>
<dbReference type="PANTHER" id="PTHR43382">
    <property type="entry name" value="PROLYL-TRNA SYNTHETASE"/>
    <property type="match status" value="1"/>
</dbReference>
<dbReference type="InterPro" id="IPR045864">
    <property type="entry name" value="aa-tRNA-synth_II/BPL/LPL"/>
</dbReference>
<feature type="domain" description="Aminoacyl-transfer RNA synthetases class-II family profile" evidence="12">
    <location>
        <begin position="45"/>
        <end position="292"/>
    </location>
</feature>
<keyword evidence="5 11" id="KW-0547">Nucleotide-binding</keyword>
<dbReference type="GO" id="GO:0005737">
    <property type="term" value="C:cytoplasm"/>
    <property type="evidence" value="ECO:0007669"/>
    <property type="project" value="UniProtKB-SubCell"/>
</dbReference>
<dbReference type="InterPro" id="IPR033721">
    <property type="entry name" value="ProRS_core_arch_euk"/>
</dbReference>
<dbReference type="InterPro" id="IPR006195">
    <property type="entry name" value="aa-tRNA-synth_II"/>
</dbReference>
<dbReference type="Pfam" id="PF00587">
    <property type="entry name" value="tRNA-synt_2b"/>
    <property type="match status" value="1"/>
</dbReference>
<proteinExistence type="inferred from homology"/>
<dbReference type="SUPFAM" id="SSF55681">
    <property type="entry name" value="Class II aaRS and biotin synthetases"/>
    <property type="match status" value="1"/>
</dbReference>
<dbReference type="AlphaFoldDB" id="A0A1G2BU01"/>
<evidence type="ECO:0000256" key="9">
    <source>
        <dbReference type="ARBA" id="ARBA00047671"/>
    </source>
</evidence>
<dbReference type="GO" id="GO:0004827">
    <property type="term" value="F:proline-tRNA ligase activity"/>
    <property type="evidence" value="ECO:0007669"/>
    <property type="project" value="UniProtKB-UniRule"/>
</dbReference>
<keyword evidence="8 11" id="KW-0030">Aminoacyl-tRNA synthetase</keyword>
<dbReference type="GO" id="GO:0017101">
    <property type="term" value="C:aminoacyl-tRNA synthetase multienzyme complex"/>
    <property type="evidence" value="ECO:0007669"/>
    <property type="project" value="TreeGrafter"/>
</dbReference>
<comment type="subcellular location">
    <subcellularLocation>
        <location evidence="1 11">Cytoplasm</location>
    </subcellularLocation>
</comment>
<dbReference type="PROSITE" id="PS50862">
    <property type="entry name" value="AA_TRNA_LIGASE_II"/>
    <property type="match status" value="1"/>
</dbReference>
<dbReference type="FunFam" id="3.40.50.800:FF:000005">
    <property type="entry name" value="bifunctional glutamate/proline--tRNA ligase"/>
    <property type="match status" value="1"/>
</dbReference>
<comment type="subunit">
    <text evidence="2 11">Homodimer.</text>
</comment>
<dbReference type="Pfam" id="PF09180">
    <property type="entry name" value="ProRS-C_1"/>
    <property type="match status" value="1"/>
</dbReference>
<keyword evidence="4 11" id="KW-0436">Ligase</keyword>
<comment type="similarity">
    <text evidence="10 11">Belongs to the class-II aminoacyl-tRNA synthetase family. ProS type 3 subfamily.</text>
</comment>
<evidence type="ECO:0000313" key="13">
    <source>
        <dbReference type="EMBL" id="OGY91727.1"/>
    </source>
</evidence>
<comment type="caution">
    <text evidence="13">The sequence shown here is derived from an EMBL/GenBank/DDBJ whole genome shotgun (WGS) entry which is preliminary data.</text>
</comment>
<dbReference type="Pfam" id="PF03129">
    <property type="entry name" value="HGTP_anticodon"/>
    <property type="match status" value="1"/>
</dbReference>
<dbReference type="SUPFAM" id="SSF52954">
    <property type="entry name" value="Class II aaRS ABD-related"/>
    <property type="match status" value="1"/>
</dbReference>
<organism evidence="13 14">
    <name type="scientific">Candidatus Komeilibacteria bacterium RIFCSPLOWO2_02_FULL_48_11</name>
    <dbReference type="NCBI Taxonomy" id="1798553"/>
    <lineage>
        <taxon>Bacteria</taxon>
        <taxon>Candidatus Komeiliibacteriota</taxon>
    </lineage>
</organism>
<evidence type="ECO:0000256" key="11">
    <source>
        <dbReference type="HAMAP-Rule" id="MF_01571"/>
    </source>
</evidence>
<evidence type="ECO:0000256" key="10">
    <source>
        <dbReference type="ARBA" id="ARBA00060806"/>
    </source>
</evidence>
<keyword evidence="3 11" id="KW-0963">Cytoplasm</keyword>
<dbReference type="CDD" id="cd00862">
    <property type="entry name" value="ProRS_anticodon_zinc"/>
    <property type="match status" value="1"/>
</dbReference>
<evidence type="ECO:0000259" key="12">
    <source>
        <dbReference type="PROSITE" id="PS50862"/>
    </source>
</evidence>
<dbReference type="InterPro" id="IPR002316">
    <property type="entry name" value="Pro-tRNA-ligase_IIa"/>
</dbReference>
<name>A0A1G2BU01_9BACT</name>
<keyword evidence="7 11" id="KW-0648">Protein biosynthesis</keyword>